<dbReference type="EMBL" id="NMUQ01000002">
    <property type="protein sequence ID" value="OXM14131.1"/>
    <property type="molecule type" value="Genomic_DNA"/>
</dbReference>
<name>A0A229NW86_9BACL</name>
<dbReference type="RefSeq" id="WP_089524953.1">
    <property type="nucleotide sequence ID" value="NZ_NMUQ01000002.1"/>
</dbReference>
<accession>A0A229NW86</accession>
<dbReference type="Proteomes" id="UP000215145">
    <property type="component" value="Unassembled WGS sequence"/>
</dbReference>
<gene>
    <name evidence="1" type="ORF">CGZ75_14240</name>
</gene>
<sequence>MRLPQLQIQQLPIRLDIQSEKAKVDIRQPRAEVSIRTSRPVVDIQSRRPELLIDQSATWNAINGGKPEAFIQRIYSDSRSVVQQHVIRTIQKWREISDLKNKENPIPDVAVGEAFRERAPRQLYGPASIFNTRINVNVQRPEINVTPGDVDIQVQTRRPEVDYSPASVKFTVAQYPKVIVTPPPLVELQA</sequence>
<protein>
    <submittedName>
        <fullName evidence="1">Uncharacterized protein</fullName>
    </submittedName>
</protein>
<dbReference type="InterPro" id="IPR045527">
    <property type="entry name" value="DUF6470"/>
</dbReference>
<organism evidence="1 2">
    <name type="scientific">Paenibacillus herberti</name>
    <dbReference type="NCBI Taxonomy" id="1619309"/>
    <lineage>
        <taxon>Bacteria</taxon>
        <taxon>Bacillati</taxon>
        <taxon>Bacillota</taxon>
        <taxon>Bacilli</taxon>
        <taxon>Bacillales</taxon>
        <taxon>Paenibacillaceae</taxon>
        <taxon>Paenibacillus</taxon>
    </lineage>
</organism>
<dbReference type="Pfam" id="PF20074">
    <property type="entry name" value="DUF6470"/>
    <property type="match status" value="1"/>
</dbReference>
<keyword evidence="2" id="KW-1185">Reference proteome</keyword>
<reference evidence="1 2" key="1">
    <citation type="submission" date="2017-07" db="EMBL/GenBank/DDBJ databases">
        <title>Paenibacillus herberti R33 genome sequencing and assembly.</title>
        <authorList>
            <person name="Su W."/>
        </authorList>
    </citation>
    <scope>NUCLEOTIDE SEQUENCE [LARGE SCALE GENOMIC DNA]</scope>
    <source>
        <strain evidence="1 2">R33</strain>
    </source>
</reference>
<proteinExistence type="predicted"/>
<evidence type="ECO:0000313" key="1">
    <source>
        <dbReference type="EMBL" id="OXM14131.1"/>
    </source>
</evidence>
<comment type="caution">
    <text evidence="1">The sequence shown here is derived from an EMBL/GenBank/DDBJ whole genome shotgun (WGS) entry which is preliminary data.</text>
</comment>
<dbReference type="OrthoDB" id="2112831at2"/>
<dbReference type="AlphaFoldDB" id="A0A229NW86"/>
<evidence type="ECO:0000313" key="2">
    <source>
        <dbReference type="Proteomes" id="UP000215145"/>
    </source>
</evidence>